<reference evidence="2 3" key="1">
    <citation type="submission" date="2016-05" db="EMBL/GenBank/DDBJ databases">
        <title>Genome sequencing reveals origins of a unique bacterial endosymbiosis in the earliest lineages of terrestrial Fungi.</title>
        <authorList>
            <consortium name="DOE Joint Genome Institute"/>
            <person name="Uehling J."/>
            <person name="Gryganskyi A."/>
            <person name="Hameed K."/>
            <person name="Tschaplinski T."/>
            <person name="Misztal P."/>
            <person name="Wu S."/>
            <person name="Desiro A."/>
            <person name="Vande Pol N."/>
            <person name="Du Z.-Y."/>
            <person name="Zienkiewicz A."/>
            <person name="Zienkiewicz K."/>
            <person name="Morin E."/>
            <person name="Tisserant E."/>
            <person name="Splivallo R."/>
            <person name="Hainaut M."/>
            <person name="Henrissat B."/>
            <person name="Ohm R."/>
            <person name="Kuo A."/>
            <person name="Yan J."/>
            <person name="Lipzen A."/>
            <person name="Nolan M."/>
            <person name="Labutti K."/>
            <person name="Barry K."/>
            <person name="Goldstein A."/>
            <person name="Labbe J."/>
            <person name="Schadt C."/>
            <person name="Tuskan G."/>
            <person name="Grigoriev I."/>
            <person name="Martin F."/>
            <person name="Vilgalys R."/>
            <person name="Bonito G."/>
        </authorList>
    </citation>
    <scope>NUCLEOTIDE SEQUENCE [LARGE SCALE GENOMIC DNA]</scope>
    <source>
        <strain evidence="2 3">AG-77</strain>
    </source>
</reference>
<evidence type="ECO:0000313" key="2">
    <source>
        <dbReference type="EMBL" id="OAQ34075.1"/>
    </source>
</evidence>
<sequence>MSIVRVRGHPRSTAMATQLLRRIYPPTTRTVVTATASSRNTLSHGNNNSRGMHRITPQPLRLCLQSAPFSQPRQSTSYGKRAISTTKNNASNTSALLATNTPPIIERLPASTSGIPVTLNTLKPSASPAKQSYDKWTLESNSVLVELAEVGMSWSRISRVTGRARTTCRRHYIKYLAPFNATAPLGSRTGAEAGAGSFSDLTLIKKRVQEDKPWHLIAAEMGQSSEVLRIRFTVLEPWLRQGMGHRSSAVRNEALKGFAKKVDGIFEAMVKDEPGLTLETVQGWYDQILLYSHRARHSVIRQRERESLLGTPIWTPEMDARLLRMESEGGSWAAIEDELGRPYEDCLRRLHYARKMKRKLHGLDGVTPHSSITRLHQHYDLLARQIWTPEIDEVIVRMWEGDTESTWAMIGAVVGVDPGLCCSRYHFVLHPLLGSVWSKRKTKQLHHLVGLGESWDEISSTLGLSKVVCRMRWKETRNDAITGSGKSLATSQRVAREVESRLYKHGRIERFYTCQDWGELLGMTSRTLSVQGWKRLQLDWLNQHPAWSERAENVLIQLVLRKGLGAWDEIADAINTDARMNLDKAITARIVTAAECRMHWKNLDMPVQRSYDSREWTASTRCSFWSAFSWCKMQQRQQQDKEVMGGQQGDQQFWNKVARKMGMPGGGEQCLVFFEDSIRRLVTLNDKTIMDHAHQQIQTSQEKATQQSLILRPKHWSVVFQDIVRQGKSRLGEVDWRKVAAQLGDHQWSTHECILDRDTTTSTFVDSIEWHWRHIHKDAGPPWSHSELKLLEQGIRECGFRWKEIWRKYLPWRTWSMMRPRWYRLSDCATRITVDEYVTLLQAVDQQQQPSAANIDWSKVVARMPEGWSMKPCRRAYESSYRHLLEQTRFTPEQDQWLLQKMKPHRNNGSQDWKAAVDRFPESGISAWQYRLRWCQLTDTLVS</sequence>
<feature type="domain" description="Myb-like" evidence="1">
    <location>
        <begin position="782"/>
        <end position="826"/>
    </location>
</feature>
<dbReference type="SMART" id="SM00717">
    <property type="entry name" value="SANT"/>
    <property type="match status" value="5"/>
</dbReference>
<gene>
    <name evidence="2" type="ORF">K457DRAFT_134380</name>
</gene>
<dbReference type="SUPFAM" id="SSF46689">
    <property type="entry name" value="Homeodomain-like"/>
    <property type="match status" value="1"/>
</dbReference>
<evidence type="ECO:0000259" key="1">
    <source>
        <dbReference type="PROSITE" id="PS50090"/>
    </source>
</evidence>
<feature type="domain" description="Myb-like" evidence="1">
    <location>
        <begin position="547"/>
        <end position="604"/>
    </location>
</feature>
<dbReference type="AlphaFoldDB" id="A0A197K9A3"/>
<accession>A0A197K9A3</accession>
<dbReference type="EMBL" id="KV442019">
    <property type="protein sequence ID" value="OAQ34075.1"/>
    <property type="molecule type" value="Genomic_DNA"/>
</dbReference>
<dbReference type="InterPro" id="IPR001005">
    <property type="entry name" value="SANT/Myb"/>
</dbReference>
<protein>
    <recommendedName>
        <fullName evidence="1">Myb-like domain-containing protein</fullName>
    </recommendedName>
</protein>
<organism evidence="2 3">
    <name type="scientific">Linnemannia elongata AG-77</name>
    <dbReference type="NCBI Taxonomy" id="1314771"/>
    <lineage>
        <taxon>Eukaryota</taxon>
        <taxon>Fungi</taxon>
        <taxon>Fungi incertae sedis</taxon>
        <taxon>Mucoromycota</taxon>
        <taxon>Mortierellomycotina</taxon>
        <taxon>Mortierellomycetes</taxon>
        <taxon>Mortierellales</taxon>
        <taxon>Mortierellaceae</taxon>
        <taxon>Linnemannia</taxon>
    </lineage>
</organism>
<dbReference type="Gene3D" id="1.10.10.60">
    <property type="entry name" value="Homeodomain-like"/>
    <property type="match status" value="1"/>
</dbReference>
<proteinExistence type="predicted"/>
<dbReference type="PROSITE" id="PS50090">
    <property type="entry name" value="MYB_LIKE"/>
    <property type="match status" value="3"/>
</dbReference>
<evidence type="ECO:0000313" key="3">
    <source>
        <dbReference type="Proteomes" id="UP000078512"/>
    </source>
</evidence>
<feature type="domain" description="Myb-like" evidence="1">
    <location>
        <begin position="135"/>
        <end position="176"/>
    </location>
</feature>
<dbReference type="Proteomes" id="UP000078512">
    <property type="component" value="Unassembled WGS sequence"/>
</dbReference>
<dbReference type="CDD" id="cd00167">
    <property type="entry name" value="SANT"/>
    <property type="match status" value="1"/>
</dbReference>
<keyword evidence="3" id="KW-1185">Reference proteome</keyword>
<dbReference type="OrthoDB" id="18440at2759"/>
<dbReference type="InterPro" id="IPR009057">
    <property type="entry name" value="Homeodomain-like_sf"/>
</dbReference>
<name>A0A197K9A3_9FUNG</name>